<keyword evidence="2" id="KW-0418">Kinase</keyword>
<dbReference type="Gene3D" id="3.30.420.40">
    <property type="match status" value="2"/>
</dbReference>
<evidence type="ECO:0000313" key="3">
    <source>
        <dbReference type="Proteomes" id="UP000184389"/>
    </source>
</evidence>
<dbReference type="RefSeq" id="WP_072743966.1">
    <property type="nucleotide sequence ID" value="NZ_FQXR01000005.1"/>
</dbReference>
<dbReference type="PANTHER" id="PTHR18964:SF149">
    <property type="entry name" value="BIFUNCTIONAL UDP-N-ACETYLGLUCOSAMINE 2-EPIMERASE_N-ACETYLMANNOSAMINE KINASE"/>
    <property type="match status" value="1"/>
</dbReference>
<evidence type="ECO:0000313" key="2">
    <source>
        <dbReference type="EMBL" id="SHH87990.1"/>
    </source>
</evidence>
<name>A0A1M5WK73_9FIRM</name>
<dbReference type="InterPro" id="IPR043129">
    <property type="entry name" value="ATPase_NBD"/>
</dbReference>
<organism evidence="2 3">
    <name type="scientific">Sporanaerobacter acetigenes DSM 13106</name>
    <dbReference type="NCBI Taxonomy" id="1123281"/>
    <lineage>
        <taxon>Bacteria</taxon>
        <taxon>Bacillati</taxon>
        <taxon>Bacillota</taxon>
        <taxon>Tissierellia</taxon>
        <taxon>Tissierellales</taxon>
        <taxon>Sporanaerobacteraceae</taxon>
        <taxon>Sporanaerobacter</taxon>
    </lineage>
</organism>
<keyword evidence="2" id="KW-0808">Transferase</keyword>
<keyword evidence="3" id="KW-1185">Reference proteome</keyword>
<gene>
    <name evidence="2" type="ORF">SAMN02745180_01281</name>
</gene>
<dbReference type="GO" id="GO:0016301">
    <property type="term" value="F:kinase activity"/>
    <property type="evidence" value="ECO:0007669"/>
    <property type="project" value="UniProtKB-KW"/>
</dbReference>
<dbReference type="CDD" id="cd24068">
    <property type="entry name" value="ASKHA_NBD_ROK_FnNanK-like"/>
    <property type="match status" value="1"/>
</dbReference>
<sequence length="303" mass="33242">MRKVIGIDLGGTKINGGIVDESGNILKKITIDTNIEGGRKGVLDGIKYIVRELKNGEDIEAIGLGTPGFIDVEKGEVIFHGGNIPNWAGVNIKKELASEFKDIPIIIENDANVATICEQWLGSGRNLNSFVMITLGTGVGGGIWTKDERIWRGNNYQGAEFGHSILYPNGRQCNCGQRGCAEQYISGNGIEKSFYEKGNKKMSGVDIFKNSEDDPICKMVVEEFVDDLSIFLITLKNIFDPEGIVIGGGVINSKEYWWDKMISSYEKNCNNSKGTKILPAEYLNDSGMIGAGKVAFDYINMDF</sequence>
<comment type="similarity">
    <text evidence="1">Belongs to the ROK (NagC/XylR) family.</text>
</comment>
<proteinExistence type="inferred from homology"/>
<dbReference type="SUPFAM" id="SSF53067">
    <property type="entry name" value="Actin-like ATPase domain"/>
    <property type="match status" value="1"/>
</dbReference>
<dbReference type="AlphaFoldDB" id="A0A1M5WK73"/>
<dbReference type="PANTHER" id="PTHR18964">
    <property type="entry name" value="ROK (REPRESSOR, ORF, KINASE) FAMILY"/>
    <property type="match status" value="1"/>
</dbReference>
<dbReference type="EMBL" id="FQXR01000005">
    <property type="protein sequence ID" value="SHH87990.1"/>
    <property type="molecule type" value="Genomic_DNA"/>
</dbReference>
<evidence type="ECO:0000256" key="1">
    <source>
        <dbReference type="ARBA" id="ARBA00006479"/>
    </source>
</evidence>
<accession>A0A1M5WK73</accession>
<dbReference type="Pfam" id="PF00480">
    <property type="entry name" value="ROK"/>
    <property type="match status" value="1"/>
</dbReference>
<dbReference type="STRING" id="1123281.SAMN02745180_01281"/>
<protein>
    <submittedName>
        <fullName evidence="2">Glucokinase</fullName>
    </submittedName>
</protein>
<reference evidence="2 3" key="1">
    <citation type="submission" date="2016-11" db="EMBL/GenBank/DDBJ databases">
        <authorList>
            <person name="Jaros S."/>
            <person name="Januszkiewicz K."/>
            <person name="Wedrychowicz H."/>
        </authorList>
    </citation>
    <scope>NUCLEOTIDE SEQUENCE [LARGE SCALE GENOMIC DNA]</scope>
    <source>
        <strain evidence="2 3">DSM 13106</strain>
    </source>
</reference>
<dbReference type="InterPro" id="IPR000600">
    <property type="entry name" value="ROK"/>
</dbReference>
<dbReference type="Proteomes" id="UP000184389">
    <property type="component" value="Unassembled WGS sequence"/>
</dbReference>
<dbReference type="OrthoDB" id="9795247at2"/>